<dbReference type="AlphaFoldDB" id="A0A841EGV0"/>
<dbReference type="EMBL" id="JACHKT010000012">
    <property type="protein sequence ID" value="MBB6003417.1"/>
    <property type="molecule type" value="Genomic_DNA"/>
</dbReference>
<dbReference type="RefSeq" id="WP_184133877.1">
    <property type="nucleotide sequence ID" value="NZ_JACHKT010000012.1"/>
</dbReference>
<comment type="caution">
    <text evidence="1">The sequence shown here is derived from an EMBL/GenBank/DDBJ whole genome shotgun (WGS) entry which is preliminary data.</text>
</comment>
<gene>
    <name evidence="1" type="ORF">HNP25_002073</name>
</gene>
<proteinExistence type="predicted"/>
<accession>A0A841EGV0</accession>
<reference evidence="1 2" key="1">
    <citation type="submission" date="2020-08" db="EMBL/GenBank/DDBJ databases">
        <title>Functional genomics of gut bacteria from endangered species of beetles.</title>
        <authorList>
            <person name="Carlos-Shanley C."/>
        </authorList>
    </citation>
    <scope>NUCLEOTIDE SEQUENCE [LARGE SCALE GENOMIC DNA]</scope>
    <source>
        <strain evidence="1 2">S00070</strain>
    </source>
</reference>
<keyword evidence="2" id="KW-1185">Reference proteome</keyword>
<sequence length="482" mass="56898">MIRIYLDWNVISNFKKNDFKELKDFITNNKNKFIFPYSPAHFRDLMKSFSPENQYFNEDLKSLEYLSENHLMEWQTDKVKPFFFTPKAYFDRVKNKENIFPLMDIENVFGTLDKGTSEFGIVSKTIETLYKSLPIGFMINDENRDILSKMFPNLSKTSNTWDLMKSFSLFSENLLKDGKYYKDLRKSLADKGLKLESNSGNWQEEEVIKNIDNFLKASGLNKTFLEYVNLIFEQRKEAVNRYEFFTSAYLMFDMIGYKVDKLPKPTDTMQNIQIDAEHSFYAAHCDYFIASDKNLLIKSKVLYNEFNISTLALTPKEFLSHINEVIHSNSSKDYFLKEVFSFIKSDYVIESHEASSIGNEFKIFGLKLPIYYFNFFNSVILIPNDDSDTIILTFKKVFKHYSDFIYYSETERVLDDICNFFGQVETKEDFEKKKKEFIYENIGTEFMWDLGSVVIILQKDETNQRPILTYIILPSLELSPKI</sequence>
<evidence type="ECO:0000313" key="1">
    <source>
        <dbReference type="EMBL" id="MBB6003417.1"/>
    </source>
</evidence>
<protein>
    <submittedName>
        <fullName evidence="1">Uncharacterized protein</fullName>
    </submittedName>
</protein>
<name>A0A841EGV0_9BACT</name>
<evidence type="ECO:0000313" key="2">
    <source>
        <dbReference type="Proteomes" id="UP000524404"/>
    </source>
</evidence>
<dbReference type="Proteomes" id="UP000524404">
    <property type="component" value="Unassembled WGS sequence"/>
</dbReference>
<organism evidence="1 2">
    <name type="scientific">Arcicella rosea</name>
    <dbReference type="NCBI Taxonomy" id="502909"/>
    <lineage>
        <taxon>Bacteria</taxon>
        <taxon>Pseudomonadati</taxon>
        <taxon>Bacteroidota</taxon>
        <taxon>Cytophagia</taxon>
        <taxon>Cytophagales</taxon>
        <taxon>Flectobacillaceae</taxon>
        <taxon>Arcicella</taxon>
    </lineage>
</organism>